<evidence type="ECO:0000256" key="8">
    <source>
        <dbReference type="ARBA" id="ARBA00023211"/>
    </source>
</evidence>
<dbReference type="Proteomes" id="UP001212841">
    <property type="component" value="Unassembled WGS sequence"/>
</dbReference>
<evidence type="ECO:0000259" key="12">
    <source>
        <dbReference type="PROSITE" id="PS51746"/>
    </source>
</evidence>
<keyword evidence="14" id="KW-1185">Reference proteome</keyword>
<evidence type="ECO:0000256" key="4">
    <source>
        <dbReference type="ARBA" id="ARBA00013081"/>
    </source>
</evidence>
<evidence type="ECO:0000256" key="2">
    <source>
        <dbReference type="ARBA" id="ARBA00001946"/>
    </source>
</evidence>
<protein>
    <recommendedName>
        <fullName evidence="4">protein-serine/threonine phosphatase</fullName>
        <ecNumber evidence="4">3.1.3.16</ecNumber>
    </recommendedName>
</protein>
<evidence type="ECO:0000313" key="14">
    <source>
        <dbReference type="Proteomes" id="UP001212841"/>
    </source>
</evidence>
<comment type="catalytic activity">
    <reaction evidence="9">
        <text>O-phospho-L-threonyl-[protein] + H2O = L-threonyl-[protein] + phosphate</text>
        <dbReference type="Rhea" id="RHEA:47004"/>
        <dbReference type="Rhea" id="RHEA-COMP:11060"/>
        <dbReference type="Rhea" id="RHEA-COMP:11605"/>
        <dbReference type="ChEBI" id="CHEBI:15377"/>
        <dbReference type="ChEBI" id="CHEBI:30013"/>
        <dbReference type="ChEBI" id="CHEBI:43474"/>
        <dbReference type="ChEBI" id="CHEBI:61977"/>
        <dbReference type="EC" id="3.1.3.16"/>
    </reaction>
    <physiologicalReaction direction="left-to-right" evidence="9">
        <dbReference type="Rhea" id="RHEA:47005"/>
    </physiologicalReaction>
</comment>
<dbReference type="CDD" id="cd00143">
    <property type="entry name" value="PP2Cc"/>
    <property type="match status" value="1"/>
</dbReference>
<evidence type="ECO:0000256" key="11">
    <source>
        <dbReference type="SAM" id="MobiDB-lite"/>
    </source>
</evidence>
<evidence type="ECO:0000256" key="7">
    <source>
        <dbReference type="ARBA" id="ARBA00022912"/>
    </source>
</evidence>
<evidence type="ECO:0000256" key="10">
    <source>
        <dbReference type="RuleBase" id="RU003465"/>
    </source>
</evidence>
<dbReference type="Pfam" id="PF00481">
    <property type="entry name" value="PP2C"/>
    <property type="match status" value="1"/>
</dbReference>
<dbReference type="InterPro" id="IPR001932">
    <property type="entry name" value="PPM-type_phosphatase-like_dom"/>
</dbReference>
<keyword evidence="5" id="KW-0479">Metal-binding</keyword>
<dbReference type="EC" id="3.1.3.16" evidence="4"/>
<feature type="compositionally biased region" description="Basic and acidic residues" evidence="11">
    <location>
        <begin position="331"/>
        <end position="340"/>
    </location>
</feature>
<reference evidence="13" key="1">
    <citation type="submission" date="2020-05" db="EMBL/GenBank/DDBJ databases">
        <title>Phylogenomic resolution of chytrid fungi.</title>
        <authorList>
            <person name="Stajich J.E."/>
            <person name="Amses K."/>
            <person name="Simmons R."/>
            <person name="Seto K."/>
            <person name="Myers J."/>
            <person name="Bonds A."/>
            <person name="Quandt C.A."/>
            <person name="Barry K."/>
            <person name="Liu P."/>
            <person name="Grigoriev I."/>
            <person name="Longcore J.E."/>
            <person name="James T.Y."/>
        </authorList>
    </citation>
    <scope>NUCLEOTIDE SEQUENCE</scope>
    <source>
        <strain evidence="13">JEL0318</strain>
    </source>
</reference>
<dbReference type="PROSITE" id="PS01032">
    <property type="entry name" value="PPM_1"/>
    <property type="match status" value="1"/>
</dbReference>
<evidence type="ECO:0000256" key="5">
    <source>
        <dbReference type="ARBA" id="ARBA00022723"/>
    </source>
</evidence>
<dbReference type="SMART" id="SM00332">
    <property type="entry name" value="PP2Cc"/>
    <property type="match status" value="1"/>
</dbReference>
<keyword evidence="7 10" id="KW-0904">Protein phosphatase</keyword>
<dbReference type="GO" id="GO:0004722">
    <property type="term" value="F:protein serine/threonine phosphatase activity"/>
    <property type="evidence" value="ECO:0007669"/>
    <property type="project" value="UniProtKB-EC"/>
</dbReference>
<dbReference type="SUPFAM" id="SSF81606">
    <property type="entry name" value="PP2C-like"/>
    <property type="match status" value="1"/>
</dbReference>
<dbReference type="InterPro" id="IPR036457">
    <property type="entry name" value="PPM-type-like_dom_sf"/>
</dbReference>
<dbReference type="InterPro" id="IPR015655">
    <property type="entry name" value="PP2C"/>
</dbReference>
<sequence>MGQTLSEPATDKHTDEGQDERLAYGSSAMQGWRISMEDAHTTLLNLALLDSTTPNATPPPGSKHLSFFAVYDGHGGQSVAKYSGAQLHRKVMADENFSKGDYALAIKYGFLKCDQDLRGDPSYANDPSGCTAVAALITDDWRILVGNAGDSRAVLSNNGIAVPLSYDHKPVNPEEHSRITTAGGFVEFGRVNGNLALSRAIGDFEFKNNSNLPPEQQIVTANPDIIERQLGDGDEFVVIACDGIWDCMSNQEVVDFVRQRVAQDIPLGTICEQMMDKCLAPDSEVGGVGCDNMTVVIVGLLRGKKREGWVREIREKVGREDGGEEAVAAKVEAKKDEEAKPAGGAVEEGDAVPSKVESA</sequence>
<comment type="cofactor">
    <cofactor evidence="2">
        <name>Mg(2+)</name>
        <dbReference type="ChEBI" id="CHEBI:18420"/>
    </cofactor>
</comment>
<feature type="domain" description="PPM-type phosphatase" evidence="12">
    <location>
        <begin position="23"/>
        <end position="300"/>
    </location>
</feature>
<name>A0AAD5SP94_9FUNG</name>
<gene>
    <name evidence="13" type="primary">PTC2</name>
    <name evidence="13" type="ORF">HK097_010519</name>
</gene>
<dbReference type="AlphaFoldDB" id="A0AAD5SP94"/>
<evidence type="ECO:0000256" key="9">
    <source>
        <dbReference type="ARBA" id="ARBA00048832"/>
    </source>
</evidence>
<dbReference type="PANTHER" id="PTHR13832">
    <property type="entry name" value="PROTEIN PHOSPHATASE 2C"/>
    <property type="match status" value="1"/>
</dbReference>
<accession>A0AAD5SP94</accession>
<dbReference type="Gene3D" id="3.60.40.10">
    <property type="entry name" value="PPM-type phosphatase domain"/>
    <property type="match status" value="1"/>
</dbReference>
<dbReference type="GO" id="GO:0046872">
    <property type="term" value="F:metal ion binding"/>
    <property type="evidence" value="ECO:0007669"/>
    <property type="project" value="UniProtKB-KW"/>
</dbReference>
<dbReference type="PROSITE" id="PS51746">
    <property type="entry name" value="PPM_2"/>
    <property type="match status" value="1"/>
</dbReference>
<evidence type="ECO:0000256" key="3">
    <source>
        <dbReference type="ARBA" id="ARBA00006702"/>
    </source>
</evidence>
<dbReference type="InterPro" id="IPR000222">
    <property type="entry name" value="PP2C_BS"/>
</dbReference>
<keyword evidence="8" id="KW-0464">Manganese</keyword>
<keyword evidence="6 10" id="KW-0378">Hydrolase</keyword>
<evidence type="ECO:0000313" key="13">
    <source>
        <dbReference type="EMBL" id="KAJ3055425.1"/>
    </source>
</evidence>
<comment type="caution">
    <text evidence="13">The sequence shown here is derived from an EMBL/GenBank/DDBJ whole genome shotgun (WGS) entry which is preliminary data.</text>
</comment>
<proteinExistence type="inferred from homology"/>
<dbReference type="FunFam" id="3.60.40.10:FF:000016">
    <property type="entry name" value="Protein phosphatase 2C"/>
    <property type="match status" value="1"/>
</dbReference>
<organism evidence="13 14">
    <name type="scientific">Rhizophlyctis rosea</name>
    <dbReference type="NCBI Taxonomy" id="64517"/>
    <lineage>
        <taxon>Eukaryota</taxon>
        <taxon>Fungi</taxon>
        <taxon>Fungi incertae sedis</taxon>
        <taxon>Chytridiomycota</taxon>
        <taxon>Chytridiomycota incertae sedis</taxon>
        <taxon>Chytridiomycetes</taxon>
        <taxon>Rhizophlyctidales</taxon>
        <taxon>Rhizophlyctidaceae</taxon>
        <taxon>Rhizophlyctis</taxon>
    </lineage>
</organism>
<evidence type="ECO:0000256" key="6">
    <source>
        <dbReference type="ARBA" id="ARBA00022801"/>
    </source>
</evidence>
<comment type="similarity">
    <text evidence="3 10">Belongs to the PP2C family.</text>
</comment>
<dbReference type="PANTHER" id="PTHR13832:SF565">
    <property type="entry name" value="AT28366P-RELATED"/>
    <property type="match status" value="1"/>
</dbReference>
<evidence type="ECO:0000256" key="1">
    <source>
        <dbReference type="ARBA" id="ARBA00001936"/>
    </source>
</evidence>
<comment type="cofactor">
    <cofactor evidence="1">
        <name>Mn(2+)</name>
        <dbReference type="ChEBI" id="CHEBI:29035"/>
    </cofactor>
</comment>
<dbReference type="EMBL" id="JADGJD010000079">
    <property type="protein sequence ID" value="KAJ3055425.1"/>
    <property type="molecule type" value="Genomic_DNA"/>
</dbReference>
<feature type="region of interest" description="Disordered" evidence="11">
    <location>
        <begin position="331"/>
        <end position="359"/>
    </location>
</feature>